<dbReference type="EMBL" id="BRXW01000239">
    <property type="protein sequence ID" value="GMI15866.1"/>
    <property type="molecule type" value="Genomic_DNA"/>
</dbReference>
<feature type="region of interest" description="Disordered" evidence="1">
    <location>
        <begin position="379"/>
        <end position="415"/>
    </location>
</feature>
<keyword evidence="3" id="KW-1185">Reference proteome</keyword>
<evidence type="ECO:0000313" key="2">
    <source>
        <dbReference type="EMBL" id="GMI15866.1"/>
    </source>
</evidence>
<feature type="compositionally biased region" description="Basic and acidic residues" evidence="1">
    <location>
        <begin position="480"/>
        <end position="489"/>
    </location>
</feature>
<feature type="compositionally biased region" description="Low complexity" evidence="1">
    <location>
        <begin position="152"/>
        <end position="163"/>
    </location>
</feature>
<proteinExistence type="predicted"/>
<dbReference type="OrthoDB" id="201018at2759"/>
<feature type="compositionally biased region" description="Basic and acidic residues" evidence="1">
    <location>
        <begin position="379"/>
        <end position="389"/>
    </location>
</feature>
<sequence>MATPTQGLIKMAKGRAALANVLGNENSGQVLALTPKKTGKGTWEQKALSVRTWMKSNPLKLGIPVDGTLETIQQQLTRGDKHQGARQKCWDHILLELASCGVEGLGGVELHTKRITTEGRENANPRLEVDDTNPASSPSDSEQQEKEEEAPNSSGSNSSVGGAGSKAVFALRASAESLANVMAAEMNVENVEKEKEDHQEEVVGVVSGSDSLRLSVEVPALSNQTLEHIKQNVGNMIAPQSKSARPAALDHGVGGVASMESLSARGAGKISSFKEMDQKDTMAKAKEEGDAPADPLTKQPNKPLTMMERQELWMAKKKAKTDAKKAAAEKALVNSISSHPDTGKSKKSLTLVRAKAEAEKVALQKIAKDQAAIKEQVKKAKEEKKEDTNTKGGSKWSLVKNATKAGGKKGGKKILKKVEKKVTEEKKGEEGGEPQEEVVEAVIFSPTTAMAKRRNSCSDVEAFPVEKGGVTESSSTPNLKEGEKTEARDSSFVPGSFFSRVDDSTRRGHFRVRDGCGFAMSSMYRKRDKYSKQGSAVALLVGTEEMGFEEKVIEVLFDTEKLGEKEAYEWWQENESRFKSPQKKKEE</sequence>
<organism evidence="2 3">
    <name type="scientific">Triparma laevis f. longispina</name>
    <dbReference type="NCBI Taxonomy" id="1714387"/>
    <lineage>
        <taxon>Eukaryota</taxon>
        <taxon>Sar</taxon>
        <taxon>Stramenopiles</taxon>
        <taxon>Ochrophyta</taxon>
        <taxon>Bolidophyceae</taxon>
        <taxon>Parmales</taxon>
        <taxon>Triparmaceae</taxon>
        <taxon>Triparma</taxon>
    </lineage>
</organism>
<gene>
    <name evidence="2" type="ORF">TrLO_g12089</name>
</gene>
<evidence type="ECO:0000256" key="1">
    <source>
        <dbReference type="SAM" id="MobiDB-lite"/>
    </source>
</evidence>
<feature type="compositionally biased region" description="Basic residues" evidence="1">
    <location>
        <begin position="406"/>
        <end position="415"/>
    </location>
</feature>
<name>A0A9W7FPV6_9STRA</name>
<dbReference type="Proteomes" id="UP001165122">
    <property type="component" value="Unassembled WGS sequence"/>
</dbReference>
<reference evidence="3" key="1">
    <citation type="journal article" date="2023" name="Commun. Biol.">
        <title>Genome analysis of Parmales, the sister group of diatoms, reveals the evolutionary specialization of diatoms from phago-mixotrophs to photoautotrophs.</title>
        <authorList>
            <person name="Ban H."/>
            <person name="Sato S."/>
            <person name="Yoshikawa S."/>
            <person name="Yamada K."/>
            <person name="Nakamura Y."/>
            <person name="Ichinomiya M."/>
            <person name="Sato N."/>
            <person name="Blanc-Mathieu R."/>
            <person name="Endo H."/>
            <person name="Kuwata A."/>
            <person name="Ogata H."/>
        </authorList>
    </citation>
    <scope>NUCLEOTIDE SEQUENCE [LARGE SCALE GENOMIC DNA]</scope>
    <source>
        <strain evidence="3">NIES 3700</strain>
    </source>
</reference>
<protein>
    <submittedName>
        <fullName evidence="2">Uncharacterized protein</fullName>
    </submittedName>
</protein>
<evidence type="ECO:0000313" key="3">
    <source>
        <dbReference type="Proteomes" id="UP001165122"/>
    </source>
</evidence>
<feature type="region of interest" description="Disordered" evidence="1">
    <location>
        <begin position="282"/>
        <end position="304"/>
    </location>
</feature>
<feature type="region of interest" description="Disordered" evidence="1">
    <location>
        <begin position="116"/>
        <end position="163"/>
    </location>
</feature>
<dbReference type="AlphaFoldDB" id="A0A9W7FPV6"/>
<feature type="region of interest" description="Disordered" evidence="1">
    <location>
        <begin position="467"/>
        <end position="490"/>
    </location>
</feature>
<comment type="caution">
    <text evidence="2">The sequence shown here is derived from an EMBL/GenBank/DDBJ whole genome shotgun (WGS) entry which is preliminary data.</text>
</comment>
<feature type="compositionally biased region" description="Basic and acidic residues" evidence="1">
    <location>
        <begin position="116"/>
        <end position="129"/>
    </location>
</feature>
<accession>A0A9W7FPV6</accession>